<evidence type="ECO:0000313" key="1">
    <source>
        <dbReference type="EMBL" id="QPJ62057.1"/>
    </source>
</evidence>
<gene>
    <name evidence="1" type="ORF">G3M70_09315</name>
</gene>
<proteinExistence type="predicted"/>
<evidence type="ECO:0000313" key="2">
    <source>
        <dbReference type="Proteomes" id="UP000594688"/>
    </source>
</evidence>
<accession>A0A7T0BW20</accession>
<dbReference type="Proteomes" id="UP000594688">
    <property type="component" value="Chromosome"/>
</dbReference>
<dbReference type="Gene3D" id="1.25.10.10">
    <property type="entry name" value="Leucine-rich Repeat Variant"/>
    <property type="match status" value="1"/>
</dbReference>
<protein>
    <recommendedName>
        <fullName evidence="3">HEAT repeat domain-containing protein</fullName>
    </recommendedName>
</protein>
<reference evidence="1 2" key="1">
    <citation type="submission" date="2020-02" db="EMBL/GenBank/DDBJ databases">
        <title>Genomic and physiological characterization of two novel Nitrospinaceae genera.</title>
        <authorList>
            <person name="Mueller A.J."/>
            <person name="Jung M.-Y."/>
            <person name="Strachan C.R."/>
            <person name="Herbold C.W."/>
            <person name="Kirkegaard R.H."/>
            <person name="Daims H."/>
        </authorList>
    </citation>
    <scope>NUCLEOTIDE SEQUENCE [LARGE SCALE GENOMIC DNA]</scope>
    <source>
        <strain evidence="1">EB</strain>
    </source>
</reference>
<dbReference type="KEGG" id="nli:G3M70_09315"/>
<organism evidence="1 2">
    <name type="scientific">Candidatus Nitronauta litoralis</name>
    <dbReference type="NCBI Taxonomy" id="2705533"/>
    <lineage>
        <taxon>Bacteria</taxon>
        <taxon>Pseudomonadati</taxon>
        <taxon>Nitrospinota/Tectimicrobiota group</taxon>
        <taxon>Nitrospinota</taxon>
        <taxon>Nitrospinia</taxon>
        <taxon>Nitrospinales</taxon>
        <taxon>Nitrospinaceae</taxon>
        <taxon>Candidatus Nitronauta</taxon>
    </lineage>
</organism>
<name>A0A7T0BW20_9BACT</name>
<dbReference type="InterPro" id="IPR016024">
    <property type="entry name" value="ARM-type_fold"/>
</dbReference>
<sequence length="92" mass="10761">MRDWATFGFAQQINSDTPAIRKALFERLEDSDTDTRGEVLVGLARRKDPRVKPYIILEIQRENETAYNYAYDAAQEFGYKKLISLAERQYHS</sequence>
<dbReference type="InterPro" id="IPR011989">
    <property type="entry name" value="ARM-like"/>
</dbReference>
<dbReference type="AlphaFoldDB" id="A0A7T0BW20"/>
<dbReference type="EMBL" id="CP048685">
    <property type="protein sequence ID" value="QPJ62057.1"/>
    <property type="molecule type" value="Genomic_DNA"/>
</dbReference>
<dbReference type="SUPFAM" id="SSF48371">
    <property type="entry name" value="ARM repeat"/>
    <property type="match status" value="1"/>
</dbReference>
<evidence type="ECO:0008006" key="3">
    <source>
        <dbReference type="Google" id="ProtNLM"/>
    </source>
</evidence>